<evidence type="ECO:0000256" key="4">
    <source>
        <dbReference type="SAM" id="Phobius"/>
    </source>
</evidence>
<dbReference type="PANTHER" id="PTHR43103:SF3">
    <property type="entry name" value="ADP-L-GLYCERO-D-MANNO-HEPTOSE-6-EPIMERASE"/>
    <property type="match status" value="1"/>
</dbReference>
<dbReference type="EC" id="5.1.3.20" evidence="6"/>
<keyword evidence="4" id="KW-0472">Membrane</keyword>
<keyword evidence="3" id="KW-0119">Carbohydrate metabolism</keyword>
<sequence>MKYNDIDFNNKTILITGGAGFIGSNLAFYFQENFPSAHIVIFDIFRSEKTFSNGNLQSFGHYKNLIGFHGDIICGDLNSQQDMKQLDTYAFDHIFHQAAISDTRVYDQEIIMQTNVNSFYAILEMAKKDNASLVYASSAATYGSQPSPQTVGKEAPENPYGFSKYAMDQIAHRYIRENPDMNIVGLKYFNVYGAREFFKDKTSSTVIQFGHQILAGKTPRLFEGSDEIVRDFVYIKDVLQANIKACNPKKSGVYNVGTSKPRSFQDIADILQKELDTDYGTDYFPNPFTGYQMHTQADTSTSKEFLDYEPQWELEEGIQDYLSEIIRMYEEEVK</sequence>
<feature type="domain" description="NAD-dependent epimerase/dehydratase" evidence="5">
    <location>
        <begin position="13"/>
        <end position="257"/>
    </location>
</feature>
<evidence type="ECO:0000256" key="3">
    <source>
        <dbReference type="ARBA" id="ARBA00023277"/>
    </source>
</evidence>
<keyword evidence="4" id="KW-1133">Transmembrane helix</keyword>
<dbReference type="Pfam" id="PF01370">
    <property type="entry name" value="Epimerase"/>
    <property type="match status" value="1"/>
</dbReference>
<dbReference type="Gene3D" id="3.40.50.720">
    <property type="entry name" value="NAD(P)-binding Rossmann-like Domain"/>
    <property type="match status" value="1"/>
</dbReference>
<evidence type="ECO:0000313" key="6">
    <source>
        <dbReference type="EMBL" id="CAA6800235.1"/>
    </source>
</evidence>
<gene>
    <name evidence="6" type="ORF">HELGO_WM31961</name>
</gene>
<evidence type="ECO:0000259" key="5">
    <source>
        <dbReference type="Pfam" id="PF01370"/>
    </source>
</evidence>
<dbReference type="NCBIfam" id="TIGR02197">
    <property type="entry name" value="heptose_epim"/>
    <property type="match status" value="1"/>
</dbReference>
<dbReference type="InterPro" id="IPR036291">
    <property type="entry name" value="NAD(P)-bd_dom_sf"/>
</dbReference>
<dbReference type="GO" id="GO:0008712">
    <property type="term" value="F:ADP-glyceromanno-heptose 6-epimerase activity"/>
    <property type="evidence" value="ECO:0007669"/>
    <property type="project" value="UniProtKB-EC"/>
</dbReference>
<accession>A0A6S6SC15</accession>
<keyword evidence="4" id="KW-0812">Transmembrane</keyword>
<dbReference type="Gene3D" id="3.90.25.10">
    <property type="entry name" value="UDP-galactose 4-epimerase, domain 1"/>
    <property type="match status" value="1"/>
</dbReference>
<keyword evidence="2 6" id="KW-0413">Isomerase</keyword>
<dbReference type="GO" id="GO:0050661">
    <property type="term" value="F:NADP binding"/>
    <property type="evidence" value="ECO:0007669"/>
    <property type="project" value="InterPro"/>
</dbReference>
<name>A0A6S6SC15_9BACT</name>
<evidence type="ECO:0000256" key="1">
    <source>
        <dbReference type="ARBA" id="ARBA00022857"/>
    </source>
</evidence>
<dbReference type="EMBL" id="CACVAR010000067">
    <property type="protein sequence ID" value="CAA6800235.1"/>
    <property type="molecule type" value="Genomic_DNA"/>
</dbReference>
<dbReference type="InterPro" id="IPR001509">
    <property type="entry name" value="Epimerase_deHydtase"/>
</dbReference>
<dbReference type="AlphaFoldDB" id="A0A6S6SC15"/>
<dbReference type="GO" id="GO:0005975">
    <property type="term" value="P:carbohydrate metabolic process"/>
    <property type="evidence" value="ECO:0007669"/>
    <property type="project" value="InterPro"/>
</dbReference>
<evidence type="ECO:0000256" key="2">
    <source>
        <dbReference type="ARBA" id="ARBA00023235"/>
    </source>
</evidence>
<feature type="transmembrane region" description="Helical" evidence="4">
    <location>
        <begin position="12"/>
        <end position="30"/>
    </location>
</feature>
<dbReference type="InterPro" id="IPR011912">
    <property type="entry name" value="Heptose_epim"/>
</dbReference>
<organism evidence="6">
    <name type="scientific">uncultured Sulfurovum sp</name>
    <dbReference type="NCBI Taxonomy" id="269237"/>
    <lineage>
        <taxon>Bacteria</taxon>
        <taxon>Pseudomonadati</taxon>
        <taxon>Campylobacterota</taxon>
        <taxon>Epsilonproteobacteria</taxon>
        <taxon>Campylobacterales</taxon>
        <taxon>Sulfurovaceae</taxon>
        <taxon>Sulfurovum</taxon>
        <taxon>environmental samples</taxon>
    </lineage>
</organism>
<protein>
    <submittedName>
        <fullName evidence="6">ADP-L-glycero-D-manno-heptose-6-epimerase (EC)</fullName>
        <ecNumber evidence="6">5.1.3.20</ecNumber>
    </submittedName>
</protein>
<keyword evidence="1" id="KW-0521">NADP</keyword>
<dbReference type="SUPFAM" id="SSF51735">
    <property type="entry name" value="NAD(P)-binding Rossmann-fold domains"/>
    <property type="match status" value="1"/>
</dbReference>
<dbReference type="PANTHER" id="PTHR43103">
    <property type="entry name" value="NUCLEOSIDE-DIPHOSPHATE-SUGAR EPIMERASE"/>
    <property type="match status" value="1"/>
</dbReference>
<dbReference type="PRINTS" id="PR01713">
    <property type="entry name" value="NUCEPIMERASE"/>
</dbReference>
<reference evidence="6" key="1">
    <citation type="submission" date="2020-01" db="EMBL/GenBank/DDBJ databases">
        <authorList>
            <person name="Meier V. D."/>
            <person name="Meier V D."/>
        </authorList>
    </citation>
    <scope>NUCLEOTIDE SEQUENCE</scope>
    <source>
        <strain evidence="6">HLG_WM_MAG_03</strain>
    </source>
</reference>
<proteinExistence type="predicted"/>